<dbReference type="HOGENOM" id="CLU_002762_1_0_1"/>
<evidence type="ECO:0000256" key="1">
    <source>
        <dbReference type="SAM" id="MobiDB-lite"/>
    </source>
</evidence>
<dbReference type="OrthoDB" id="201656at2759"/>
<feature type="compositionally biased region" description="Low complexity" evidence="1">
    <location>
        <begin position="879"/>
        <end position="897"/>
    </location>
</feature>
<feature type="region of interest" description="Disordered" evidence="1">
    <location>
        <begin position="227"/>
        <end position="610"/>
    </location>
</feature>
<feature type="compositionally biased region" description="Low complexity" evidence="1">
    <location>
        <begin position="307"/>
        <end position="316"/>
    </location>
</feature>
<feature type="compositionally biased region" description="Polar residues" evidence="1">
    <location>
        <begin position="907"/>
        <end position="928"/>
    </location>
</feature>
<feature type="region of interest" description="Disordered" evidence="1">
    <location>
        <begin position="1239"/>
        <end position="1266"/>
    </location>
</feature>
<feature type="compositionally biased region" description="Polar residues" evidence="1">
    <location>
        <begin position="467"/>
        <end position="485"/>
    </location>
</feature>
<proteinExistence type="predicted"/>
<feature type="region of interest" description="Disordered" evidence="1">
    <location>
        <begin position="1025"/>
        <end position="1045"/>
    </location>
</feature>
<protein>
    <submittedName>
        <fullName evidence="2">Uncharacterized protein</fullName>
    </submittedName>
</protein>
<feature type="compositionally biased region" description="Basic and acidic residues" evidence="1">
    <location>
        <begin position="813"/>
        <end position="826"/>
    </location>
</feature>
<accession>A0A067SUF4</accession>
<organism evidence="2 3">
    <name type="scientific">Galerina marginata (strain CBS 339.88)</name>
    <dbReference type="NCBI Taxonomy" id="685588"/>
    <lineage>
        <taxon>Eukaryota</taxon>
        <taxon>Fungi</taxon>
        <taxon>Dikarya</taxon>
        <taxon>Basidiomycota</taxon>
        <taxon>Agaricomycotina</taxon>
        <taxon>Agaricomycetes</taxon>
        <taxon>Agaricomycetidae</taxon>
        <taxon>Agaricales</taxon>
        <taxon>Agaricineae</taxon>
        <taxon>Strophariaceae</taxon>
        <taxon>Galerina</taxon>
    </lineage>
</organism>
<dbReference type="PANTHER" id="PTHR11695">
    <property type="entry name" value="ALCOHOL DEHYDROGENASE RELATED"/>
    <property type="match status" value="1"/>
</dbReference>
<feature type="region of interest" description="Disordered" evidence="1">
    <location>
        <begin position="621"/>
        <end position="640"/>
    </location>
</feature>
<evidence type="ECO:0000313" key="2">
    <source>
        <dbReference type="EMBL" id="KDR74491.1"/>
    </source>
</evidence>
<feature type="compositionally biased region" description="Low complexity" evidence="1">
    <location>
        <begin position="285"/>
        <end position="299"/>
    </location>
</feature>
<reference evidence="3" key="1">
    <citation type="journal article" date="2014" name="Proc. Natl. Acad. Sci. U.S.A.">
        <title>Extensive sampling of basidiomycete genomes demonstrates inadequacy of the white-rot/brown-rot paradigm for wood decay fungi.</title>
        <authorList>
            <person name="Riley R."/>
            <person name="Salamov A.A."/>
            <person name="Brown D.W."/>
            <person name="Nagy L.G."/>
            <person name="Floudas D."/>
            <person name="Held B.W."/>
            <person name="Levasseur A."/>
            <person name="Lombard V."/>
            <person name="Morin E."/>
            <person name="Otillar R."/>
            <person name="Lindquist E.A."/>
            <person name="Sun H."/>
            <person name="LaButti K.M."/>
            <person name="Schmutz J."/>
            <person name="Jabbour D."/>
            <person name="Luo H."/>
            <person name="Baker S.E."/>
            <person name="Pisabarro A.G."/>
            <person name="Walton J.D."/>
            <person name="Blanchette R.A."/>
            <person name="Henrissat B."/>
            <person name="Martin F."/>
            <person name="Cullen D."/>
            <person name="Hibbett D.S."/>
            <person name="Grigoriev I.V."/>
        </authorList>
    </citation>
    <scope>NUCLEOTIDE SEQUENCE [LARGE SCALE GENOMIC DNA]</scope>
    <source>
        <strain evidence="3">CBS 339.88</strain>
    </source>
</reference>
<feature type="region of interest" description="Disordered" evidence="1">
    <location>
        <begin position="710"/>
        <end position="760"/>
    </location>
</feature>
<feature type="compositionally biased region" description="Acidic residues" evidence="1">
    <location>
        <begin position="100"/>
        <end position="109"/>
    </location>
</feature>
<dbReference type="PANTHER" id="PTHR11695:SF294">
    <property type="entry name" value="RETICULON-4-INTERACTING PROTEIN 1, MITOCHONDRIAL"/>
    <property type="match status" value="1"/>
</dbReference>
<name>A0A067SUF4_GALM3</name>
<dbReference type="Gene3D" id="3.90.180.10">
    <property type="entry name" value="Medium-chain alcohol dehydrogenases, catalytic domain"/>
    <property type="match status" value="1"/>
</dbReference>
<feature type="region of interest" description="Disordered" evidence="1">
    <location>
        <begin position="40"/>
        <end position="192"/>
    </location>
</feature>
<feature type="compositionally biased region" description="Basic and acidic residues" evidence="1">
    <location>
        <begin position="343"/>
        <end position="357"/>
    </location>
</feature>
<keyword evidence="3" id="KW-1185">Reference proteome</keyword>
<dbReference type="GO" id="GO:0005739">
    <property type="term" value="C:mitochondrion"/>
    <property type="evidence" value="ECO:0007669"/>
    <property type="project" value="TreeGrafter"/>
</dbReference>
<feature type="compositionally biased region" description="Polar residues" evidence="1">
    <location>
        <begin position="245"/>
        <end position="258"/>
    </location>
</feature>
<sequence>MTKPTLVQSLLNLPSQTYGNVDTRPKKEYYSTRQEMLRIAASAQEERGESPVGTDGPDGGAIANGHTNPMTKRAESMNPSSLQAAITLAHSRQRSRPQPADDDSDDSDLEVFFTPNTSPRTSMASSVATITFPSSRKPSRRSLKSVTADSHQPLQLSQTDPPSKAPTTTSTAFVAVPSTRTPSTSSSQATRARHALSASSSLSSTSLDGHSIFSDYFGSGESTLLSTPYQSDSGEGGAQAKWKSKASNADTLRSTSTDARWRNQHRPNEDCAKDVNSSTPVGSGTKARTSASPASTSSANPGKGLGDKSSGLGSVKKSVDSKLHNHSPPPNPEGQSGVRSSAKGKEKENSSEKEKKPTSHVASQPTAVPPSNMARSNKKYVPPKQPHTFSAFASIPVPEPTATTPTQKASHALPNGHGISKATPASSSPKSSSSTVLHVEAASAPSLPPPNNDSYIPTYKYPPGPSQKKTSLSNQQANTKSSTSTQRRKPSAPKSPPSTMMGMDALLEEDEDGPLTPRMESKTLENRKGGWDWGSEWEAEHEGRKAALGAGGSNDSKKSSSSQESPGTGRSRSLRHTTPTELRRRRSRSLDSSSSTSTTRKPHAPPQTLSAEVEALVQGFVSPGERPSKGTQGYTSLVLPRAPPPALNSITASRSVKTKGDGWLSADGKIDLTKSGVAQTTMATVEVVKGLGSKSGSGILGFGGKLGFGRRRASSGPRPGHGPAPLPLAVPSGAGARPGTSGENGQTPAPTLGVQGSPLGFTSYRSPPNYVPGESVLVQVWAVGVDGVDGRLVGIKFGGSGAAGRAEEDETMQTDHETEEERAHETELEEDDEERRGEENAGTSPETTPTKKGGLAALGRSLSLRLSRAGSSKQKAKQADLQRSAPAAAASANTWSKAKQDQEKLQQEQTPPQTQNSHKRSLSFSLKRSNTAASQASTAASVVSSSPGGKNGNAKKSGRPKETQADVGYIPGRSFVGRVLECGWDVRDEVIRKGEWVVGLLDVRKAGALAEFIVVDRHRVRRVPQPREGSVSSDPSAPTVPVWSASSTSGYSTPRTLTLDELALLPLCGLPAYRAVRTFMFAFSSIRDGNSTPSATDRRNFDFGTISGNRTMADHDQGYRRRVLVLRGHDGAGAMAVQMLVRRGWRVSVHVPFSSVPAQATQGVADRFMHVVEERAREWGADEVIFDDGEEGGGPDDGRGAAVRVLDTLREDGDVFDAVLDTIGGKEIREAGERLLRSHGSLTSAQDGTSSPSRSPTTSKRRGIGQFTTLVGDVPERTIPSAGDNFRAGLRSLRLGSNDSAGNGVNGAGSKSHEEAVDVKGNGKVGYAWVSVAQDVDWEGDDVGETLGAVVRLALEDGVRPLEEDVDVSGNGSTGMPRYVPFEQAPSVFVDNGPLRDGSTVVVKVAA</sequence>
<feature type="compositionally biased region" description="Low complexity" evidence="1">
    <location>
        <begin position="929"/>
        <end position="946"/>
    </location>
</feature>
<dbReference type="Proteomes" id="UP000027222">
    <property type="component" value="Unassembled WGS sequence"/>
</dbReference>
<feature type="compositionally biased region" description="Polar residues" evidence="1">
    <location>
        <begin position="114"/>
        <end position="132"/>
    </location>
</feature>
<feature type="compositionally biased region" description="Low complexity" evidence="1">
    <location>
        <begin position="853"/>
        <end position="872"/>
    </location>
</feature>
<feature type="compositionally biased region" description="Polar residues" evidence="1">
    <location>
        <begin position="841"/>
        <end position="850"/>
    </location>
</feature>
<gene>
    <name evidence="2" type="ORF">GALMADRAFT_269376</name>
</gene>
<dbReference type="SUPFAM" id="SSF50129">
    <property type="entry name" value="GroES-like"/>
    <property type="match status" value="1"/>
</dbReference>
<feature type="compositionally biased region" description="Low complexity" evidence="1">
    <location>
        <begin position="420"/>
        <end position="445"/>
    </location>
</feature>
<evidence type="ECO:0000313" key="3">
    <source>
        <dbReference type="Proteomes" id="UP000027222"/>
    </source>
</evidence>
<feature type="compositionally biased region" description="Low complexity" evidence="1">
    <location>
        <begin position="159"/>
        <end position="192"/>
    </location>
</feature>
<feature type="compositionally biased region" description="Low complexity" evidence="1">
    <location>
        <begin position="590"/>
        <end position="599"/>
    </location>
</feature>
<dbReference type="STRING" id="685588.A0A067SUF4"/>
<feature type="compositionally biased region" description="Low complexity" evidence="1">
    <location>
        <begin position="559"/>
        <end position="571"/>
    </location>
</feature>
<feature type="compositionally biased region" description="Basic and acidic residues" evidence="1">
    <location>
        <begin position="519"/>
        <end position="530"/>
    </location>
</feature>
<feature type="compositionally biased region" description="Low complexity" evidence="1">
    <location>
        <begin position="1249"/>
        <end position="1258"/>
    </location>
</feature>
<feature type="region of interest" description="Disordered" evidence="1">
    <location>
        <begin position="798"/>
        <end position="966"/>
    </location>
</feature>
<dbReference type="EMBL" id="KL142383">
    <property type="protein sequence ID" value="KDR74491.1"/>
    <property type="molecule type" value="Genomic_DNA"/>
</dbReference>
<feature type="compositionally biased region" description="Polar residues" evidence="1">
    <location>
        <begin position="147"/>
        <end position="158"/>
    </location>
</feature>
<dbReference type="Gene3D" id="3.40.50.720">
    <property type="entry name" value="NAD(P)-binding Rossmann-like Domain"/>
    <property type="match status" value="1"/>
</dbReference>
<dbReference type="InterPro" id="IPR011032">
    <property type="entry name" value="GroES-like_sf"/>
</dbReference>
<dbReference type="InterPro" id="IPR050700">
    <property type="entry name" value="YIM1/Zinc_Alcohol_DH_Fams"/>
</dbReference>